<dbReference type="PANTHER" id="PTHR33737:SF2">
    <property type="entry name" value="OS12G0102700 PROTEIN"/>
    <property type="match status" value="1"/>
</dbReference>
<sequence>MVIPETETFLNVDDHNRRLSLIDFSNADDSLIAIPFYNHQQQNSECAGLSYTSNYKKLKLQEWEWESQPNETHDFEESVENSKYNMRNSLAWDSAFFTSAGVLDPEELRSIIEGADKNEKCGLWLLPRTVDDTHKSCDSISTIESDGFTMESLEADLFDDVRASIENSEWLSNVVSPNSKVPSTGGHSSKMVGLASRNKMKTLSFKTPSAVIQRTGKMTKKNLNFPQLPKKPVAIWGERSVLKQPKVLGLGKSSSSSKISSKLASPGDLHVKSEKGKVSSVSNASVIMSSRASVPKSTLPSKFPSVPSVSLKTKSTISKSPGGNISGNISKSTISKRPLSSCSSAKSLSKLASRDKTASSGSSVSSLLSVSKLSSSISPASSISDCSLDSPSSTSMSKYRCNSSMATIGSSSSRKRLSDVDGQQMSKFKNARSNSSLEGKETRHTGFSSQGARIPAAELVLPQAPMNTSGLRLPSPTIGFFGGVKSSVGTPGRGTQRSGMPHSLPKHGARNVNPSEGQKNAKHRKLKPARYIMSTENKKSSNQQTSHPIPLHESSDDAIGTSTLLQNVKIMEVQTYHETGTRNLEVNNAFAEGNLAGIHDLNLACTWNDGTLDNSIEIICSDIKGSIHSDETRETCAAKKLNSRECVENTSSSKVAGDCLKAEDRTLINHDFGNHTSNMCTTENKEVHHISMGKMSPEGNIGMHPHNNGATITNADHNPCVSNATENLGNTSPSHVVEKAPEFCQHDLKDNQDKLHDDQVDCLSKQVILLDINLDTKKLKSDSPFSQPDFSFQDKSNDM</sequence>
<feature type="region of interest" description="Disordered" evidence="1">
    <location>
        <begin position="249"/>
        <end position="282"/>
    </location>
</feature>
<feature type="compositionally biased region" description="Polar residues" evidence="1">
    <location>
        <begin position="489"/>
        <end position="498"/>
    </location>
</feature>
<feature type="compositionally biased region" description="Low complexity" evidence="1">
    <location>
        <begin position="782"/>
        <end position="799"/>
    </location>
</feature>
<evidence type="ECO:0000256" key="1">
    <source>
        <dbReference type="SAM" id="MobiDB-lite"/>
    </source>
</evidence>
<feature type="compositionally biased region" description="Low complexity" evidence="1">
    <location>
        <begin position="249"/>
        <end position="267"/>
    </location>
</feature>
<feature type="region of interest" description="Disordered" evidence="1">
    <location>
        <begin position="780"/>
        <end position="799"/>
    </location>
</feature>
<organism evidence="2 3">
    <name type="scientific">Lupinus angustifolius</name>
    <name type="common">Narrow-leaved blue lupine</name>
    <dbReference type="NCBI Taxonomy" id="3871"/>
    <lineage>
        <taxon>Eukaryota</taxon>
        <taxon>Viridiplantae</taxon>
        <taxon>Streptophyta</taxon>
        <taxon>Embryophyta</taxon>
        <taxon>Tracheophyta</taxon>
        <taxon>Spermatophyta</taxon>
        <taxon>Magnoliopsida</taxon>
        <taxon>eudicotyledons</taxon>
        <taxon>Gunneridae</taxon>
        <taxon>Pentapetalae</taxon>
        <taxon>rosids</taxon>
        <taxon>fabids</taxon>
        <taxon>Fabales</taxon>
        <taxon>Fabaceae</taxon>
        <taxon>Papilionoideae</taxon>
        <taxon>50 kb inversion clade</taxon>
        <taxon>genistoids sensu lato</taxon>
        <taxon>core genistoids</taxon>
        <taxon>Genisteae</taxon>
        <taxon>Lupinus</taxon>
    </lineage>
</organism>
<feature type="region of interest" description="Disordered" evidence="1">
    <location>
        <begin position="489"/>
        <end position="557"/>
    </location>
</feature>
<reference evidence="2 3" key="1">
    <citation type="journal article" date="2017" name="Plant Biotechnol. J.">
        <title>A comprehensive draft genome sequence for lupin (Lupinus angustifolius), an emerging health food: insights into plant-microbe interactions and legume evolution.</title>
        <authorList>
            <person name="Hane J.K."/>
            <person name="Ming Y."/>
            <person name="Kamphuis L.G."/>
            <person name="Nelson M.N."/>
            <person name="Garg G."/>
            <person name="Atkins C.A."/>
            <person name="Bayer P.E."/>
            <person name="Bravo A."/>
            <person name="Bringans S."/>
            <person name="Cannon S."/>
            <person name="Edwards D."/>
            <person name="Foley R."/>
            <person name="Gao L.L."/>
            <person name="Harrison M.J."/>
            <person name="Huang W."/>
            <person name="Hurgobin B."/>
            <person name="Li S."/>
            <person name="Liu C.W."/>
            <person name="McGrath A."/>
            <person name="Morahan G."/>
            <person name="Murray J."/>
            <person name="Weller J."/>
            <person name="Jian J."/>
            <person name="Singh K.B."/>
        </authorList>
    </citation>
    <scope>NUCLEOTIDE SEQUENCE [LARGE SCALE GENOMIC DNA]</scope>
    <source>
        <strain evidence="3">cv. Tanjil</strain>
        <tissue evidence="2">Whole plant</tissue>
    </source>
</reference>
<accession>A0A4P1RJ84</accession>
<feature type="region of interest" description="Disordered" evidence="1">
    <location>
        <begin position="377"/>
        <end position="450"/>
    </location>
</feature>
<feature type="region of interest" description="Disordered" evidence="1">
    <location>
        <begin position="295"/>
        <end position="340"/>
    </location>
</feature>
<dbReference type="AlphaFoldDB" id="A0A4P1RJ84"/>
<feature type="compositionally biased region" description="Polar residues" evidence="1">
    <location>
        <begin position="421"/>
        <end position="437"/>
    </location>
</feature>
<gene>
    <name evidence="2" type="ORF">TanjilG_02346</name>
</gene>
<feature type="compositionally biased region" description="Polar residues" evidence="1">
    <location>
        <begin position="307"/>
        <end position="333"/>
    </location>
</feature>
<feature type="compositionally biased region" description="Low complexity" evidence="1">
    <location>
        <begin position="377"/>
        <end position="397"/>
    </location>
</feature>
<dbReference type="InterPro" id="IPR045882">
    <property type="entry name" value="GPT1/2"/>
</dbReference>
<evidence type="ECO:0000313" key="3">
    <source>
        <dbReference type="Proteomes" id="UP000188354"/>
    </source>
</evidence>
<protein>
    <submittedName>
        <fullName evidence="2">Uncharacterized protein</fullName>
    </submittedName>
</protein>
<dbReference type="OrthoDB" id="1931260at2759"/>
<proteinExistence type="predicted"/>
<name>A0A4P1RJ84_LUPAN</name>
<dbReference type="Proteomes" id="UP000188354">
    <property type="component" value="Chromosome LG05"/>
</dbReference>
<dbReference type="GO" id="GO:0008017">
    <property type="term" value="F:microtubule binding"/>
    <property type="evidence" value="ECO:0007669"/>
    <property type="project" value="InterPro"/>
</dbReference>
<dbReference type="PANTHER" id="PTHR33737">
    <property type="entry name" value="OS05G0121800 PROTEIN"/>
    <property type="match status" value="1"/>
</dbReference>
<keyword evidence="3" id="KW-1185">Reference proteome</keyword>
<dbReference type="EMBL" id="CM007365">
    <property type="protein sequence ID" value="OIW12125.1"/>
    <property type="molecule type" value="Genomic_DNA"/>
</dbReference>
<feature type="compositionally biased region" description="Polar residues" evidence="1">
    <location>
        <begin position="400"/>
        <end position="412"/>
    </location>
</feature>
<dbReference type="KEGG" id="lang:109347580"/>
<dbReference type="Gramene" id="OIW12125">
    <property type="protein sequence ID" value="OIW12125"/>
    <property type="gene ID" value="TanjilG_02346"/>
</dbReference>
<evidence type="ECO:0000313" key="2">
    <source>
        <dbReference type="EMBL" id="OIW12125.1"/>
    </source>
</evidence>